<dbReference type="EMBL" id="JMSE01001105">
    <property type="protein sequence ID" value="KDN64680.1"/>
    <property type="molecule type" value="Genomic_DNA"/>
</dbReference>
<evidence type="ECO:0000313" key="1">
    <source>
        <dbReference type="EMBL" id="KDN64680.1"/>
    </source>
</evidence>
<dbReference type="AlphaFoldDB" id="A0A066XFC8"/>
<organism evidence="1 2">
    <name type="scientific">Colletotrichum sublineola</name>
    <name type="common">Sorghum anthracnose fungus</name>
    <dbReference type="NCBI Taxonomy" id="1173701"/>
    <lineage>
        <taxon>Eukaryota</taxon>
        <taxon>Fungi</taxon>
        <taxon>Dikarya</taxon>
        <taxon>Ascomycota</taxon>
        <taxon>Pezizomycotina</taxon>
        <taxon>Sordariomycetes</taxon>
        <taxon>Hypocreomycetidae</taxon>
        <taxon>Glomerellales</taxon>
        <taxon>Glomerellaceae</taxon>
        <taxon>Colletotrichum</taxon>
        <taxon>Colletotrichum graminicola species complex</taxon>
    </lineage>
</organism>
<comment type="caution">
    <text evidence="1">The sequence shown here is derived from an EMBL/GenBank/DDBJ whole genome shotgun (WGS) entry which is preliminary data.</text>
</comment>
<keyword evidence="2" id="KW-1185">Reference proteome</keyword>
<dbReference type="Proteomes" id="UP000027238">
    <property type="component" value="Unassembled WGS sequence"/>
</dbReference>
<evidence type="ECO:0000313" key="2">
    <source>
        <dbReference type="Proteomes" id="UP000027238"/>
    </source>
</evidence>
<sequence>MLHFRQVTRHGVAMGRVADHATRVTTVEDGGNVVGAVSGVAEQMRQLDVQDSREAVVSATVGFLRARAGPKVHRH</sequence>
<name>A0A066XFC8_COLSU</name>
<protein>
    <submittedName>
        <fullName evidence="1">Uncharacterized protein</fullName>
    </submittedName>
</protein>
<accession>A0A066XFC8</accession>
<reference evidence="2" key="1">
    <citation type="journal article" date="2014" name="Genome Announc.">
        <title>Draft genome sequence of Colletotrichum sublineola, a destructive pathogen of cultivated sorghum.</title>
        <authorList>
            <person name="Baroncelli R."/>
            <person name="Sanz-Martin J.M."/>
            <person name="Rech G.E."/>
            <person name="Sukno S.A."/>
            <person name="Thon M.R."/>
        </authorList>
    </citation>
    <scope>NUCLEOTIDE SEQUENCE [LARGE SCALE GENOMIC DNA]</scope>
    <source>
        <strain evidence="2">TX430BB</strain>
    </source>
</reference>
<dbReference type="HOGENOM" id="CLU_2670964_0_0_1"/>
<gene>
    <name evidence="1" type="ORF">CSUB01_12025</name>
</gene>
<proteinExistence type="predicted"/>